<dbReference type="Proteomes" id="UP001476282">
    <property type="component" value="Unassembled WGS sequence"/>
</dbReference>
<dbReference type="PANTHER" id="PTHR36558:SF1">
    <property type="entry name" value="RESTRICTION ENDONUCLEASE DOMAIN-CONTAINING PROTEIN-RELATED"/>
    <property type="match status" value="1"/>
</dbReference>
<dbReference type="Pfam" id="PF05685">
    <property type="entry name" value="Uma2"/>
    <property type="match status" value="1"/>
</dbReference>
<name>A0ABP9UVA3_9BACT</name>
<gene>
    <name evidence="2" type="ORF">Hsar01_03887</name>
</gene>
<dbReference type="InterPro" id="IPR012296">
    <property type="entry name" value="Nuclease_put_TT1808"/>
</dbReference>
<dbReference type="PANTHER" id="PTHR36558">
    <property type="entry name" value="GLR1098 PROTEIN"/>
    <property type="match status" value="1"/>
</dbReference>
<evidence type="ECO:0000313" key="3">
    <source>
        <dbReference type="Proteomes" id="UP001476282"/>
    </source>
</evidence>
<evidence type="ECO:0000313" key="2">
    <source>
        <dbReference type="EMBL" id="GAA5484641.1"/>
    </source>
</evidence>
<dbReference type="CDD" id="cd06260">
    <property type="entry name" value="DUF820-like"/>
    <property type="match status" value="1"/>
</dbReference>
<feature type="domain" description="Putative restriction endonuclease" evidence="1">
    <location>
        <begin position="11"/>
        <end position="91"/>
    </location>
</feature>
<keyword evidence="3" id="KW-1185">Reference proteome</keyword>
<evidence type="ECO:0000259" key="1">
    <source>
        <dbReference type="Pfam" id="PF05685"/>
    </source>
</evidence>
<protein>
    <recommendedName>
        <fullName evidence="1">Putative restriction endonuclease domain-containing protein</fullName>
    </recommendedName>
</protein>
<accession>A0ABP9UVA3</accession>
<dbReference type="InterPro" id="IPR011335">
    <property type="entry name" value="Restrct_endonuc-II-like"/>
</dbReference>
<dbReference type="Gene3D" id="3.90.1570.10">
    <property type="entry name" value="tt1808, chain A"/>
    <property type="match status" value="1"/>
</dbReference>
<comment type="caution">
    <text evidence="2">The sequence shown here is derived from an EMBL/GenBank/DDBJ whole genome shotgun (WGS) entry which is preliminary data.</text>
</comment>
<dbReference type="InterPro" id="IPR008538">
    <property type="entry name" value="Uma2"/>
</dbReference>
<organism evidence="2 3">
    <name type="scientific">Haloferula sargassicola</name>
    <dbReference type="NCBI Taxonomy" id="490096"/>
    <lineage>
        <taxon>Bacteria</taxon>
        <taxon>Pseudomonadati</taxon>
        <taxon>Verrucomicrobiota</taxon>
        <taxon>Verrucomicrobiia</taxon>
        <taxon>Verrucomicrobiales</taxon>
        <taxon>Verrucomicrobiaceae</taxon>
        <taxon>Haloferula</taxon>
    </lineage>
</organism>
<reference evidence="2 3" key="1">
    <citation type="submission" date="2024-02" db="EMBL/GenBank/DDBJ databases">
        <title>Haloferula sargassicola NBRC 104335.</title>
        <authorList>
            <person name="Ichikawa N."/>
            <person name="Katano-Makiyama Y."/>
            <person name="Hidaka K."/>
        </authorList>
    </citation>
    <scope>NUCLEOTIDE SEQUENCE [LARGE SCALE GENOMIC DNA]</scope>
    <source>
        <strain evidence="2 3">NBRC 104335</strain>
    </source>
</reference>
<sequence>MIGSPESDDPRYARNPVVVIEVLSESIRRIDQTEKRQGYFHLPSLKVLLLVDSESCHVVVHRRQPDEGFRSEDYQDRSQVIELPEIEASLALADLYEDTAV</sequence>
<proteinExistence type="predicted"/>
<dbReference type="EMBL" id="BAABRI010000030">
    <property type="protein sequence ID" value="GAA5484641.1"/>
    <property type="molecule type" value="Genomic_DNA"/>
</dbReference>
<dbReference type="SUPFAM" id="SSF52980">
    <property type="entry name" value="Restriction endonuclease-like"/>
    <property type="match status" value="1"/>
</dbReference>